<comment type="caution">
    <text evidence="3">The sequence shown here is derived from an EMBL/GenBank/DDBJ whole genome shotgun (WGS) entry which is preliminary data.</text>
</comment>
<dbReference type="OrthoDB" id="6255742at2759"/>
<accession>A0A2T7NK49</accession>
<protein>
    <recommendedName>
        <fullName evidence="2">Reverse transcriptase domain-containing protein</fullName>
    </recommendedName>
</protein>
<evidence type="ECO:0000313" key="4">
    <source>
        <dbReference type="Proteomes" id="UP000245119"/>
    </source>
</evidence>
<dbReference type="InterPro" id="IPR000477">
    <property type="entry name" value="RT_dom"/>
</dbReference>
<dbReference type="PROSITE" id="PS50878">
    <property type="entry name" value="RT_POL"/>
    <property type="match status" value="1"/>
</dbReference>
<dbReference type="CDD" id="cd01650">
    <property type="entry name" value="RT_nLTR_like"/>
    <property type="match status" value="1"/>
</dbReference>
<keyword evidence="4" id="KW-1185">Reference proteome</keyword>
<dbReference type="AlphaFoldDB" id="A0A2T7NK49"/>
<dbReference type="Pfam" id="PF00078">
    <property type="entry name" value="RVT_1"/>
    <property type="match status" value="1"/>
</dbReference>
<sequence>MPKKDQTPHLSPLSILPSEPGPRRQKIKVTPVITPIDGNISTLKWPEDSDIVSTSIFHQCNCSARRVSSAATSKIPASKVTVKMSSPAALTISPPSVLKLLRFSKKTRGSRGSWNANSEFKTPTLARIENKVYKEIPPQLADIQPAAIDLDICTDPPSLEEVTAAVKTMKSRKAPGADGITAEMLKADINVTAPKLTEIFRQIWESGQVPVAWKTGLIFKLPKKGDLGDCNNWRGITLLSLTSKVFSKIILSRLTATLEKDLRPQQAGFHPGRSCSEHIFILRQILEQSNEWNTPLYINFIDLEKAFDSIHRESLWKILRHYGVPAKLVQVIAMLYSDFKSQVVCDTELTDPFNVSTGVKQGCILSPFLFILAMDWIMKTSTDNERRGIRWTMTMTATTALEDLDFADDIALLSHRHQDMQGRREPARAPGQTISPGPCNL</sequence>
<dbReference type="SUPFAM" id="SSF56672">
    <property type="entry name" value="DNA/RNA polymerases"/>
    <property type="match status" value="1"/>
</dbReference>
<dbReference type="InterPro" id="IPR043502">
    <property type="entry name" value="DNA/RNA_pol_sf"/>
</dbReference>
<dbReference type="STRING" id="400727.A0A2T7NK49"/>
<proteinExistence type="predicted"/>
<evidence type="ECO:0000259" key="2">
    <source>
        <dbReference type="PROSITE" id="PS50878"/>
    </source>
</evidence>
<name>A0A2T7NK49_POMCA</name>
<gene>
    <name evidence="3" type="ORF">C0Q70_17336</name>
</gene>
<evidence type="ECO:0000313" key="3">
    <source>
        <dbReference type="EMBL" id="PVD21538.1"/>
    </source>
</evidence>
<organism evidence="3 4">
    <name type="scientific">Pomacea canaliculata</name>
    <name type="common">Golden apple snail</name>
    <dbReference type="NCBI Taxonomy" id="400727"/>
    <lineage>
        <taxon>Eukaryota</taxon>
        <taxon>Metazoa</taxon>
        <taxon>Spiralia</taxon>
        <taxon>Lophotrochozoa</taxon>
        <taxon>Mollusca</taxon>
        <taxon>Gastropoda</taxon>
        <taxon>Caenogastropoda</taxon>
        <taxon>Architaenioglossa</taxon>
        <taxon>Ampullarioidea</taxon>
        <taxon>Ampullariidae</taxon>
        <taxon>Pomacea</taxon>
    </lineage>
</organism>
<reference evidence="3 4" key="1">
    <citation type="submission" date="2018-04" db="EMBL/GenBank/DDBJ databases">
        <title>The genome of golden apple snail Pomacea canaliculata provides insight into stress tolerance and invasive adaptation.</title>
        <authorList>
            <person name="Liu C."/>
            <person name="Liu B."/>
            <person name="Ren Y."/>
            <person name="Zhang Y."/>
            <person name="Wang H."/>
            <person name="Li S."/>
            <person name="Jiang F."/>
            <person name="Yin L."/>
            <person name="Zhang G."/>
            <person name="Qian W."/>
            <person name="Fan W."/>
        </authorList>
    </citation>
    <scope>NUCLEOTIDE SEQUENCE [LARGE SCALE GENOMIC DNA]</scope>
    <source>
        <strain evidence="3">SZHN2017</strain>
        <tissue evidence="3">Muscle</tissue>
    </source>
</reference>
<feature type="region of interest" description="Disordered" evidence="1">
    <location>
        <begin position="1"/>
        <end position="25"/>
    </location>
</feature>
<feature type="domain" description="Reverse transcriptase" evidence="2">
    <location>
        <begin position="202"/>
        <end position="441"/>
    </location>
</feature>
<dbReference type="EMBL" id="PZQS01000011">
    <property type="protein sequence ID" value="PVD21538.1"/>
    <property type="molecule type" value="Genomic_DNA"/>
</dbReference>
<feature type="region of interest" description="Disordered" evidence="1">
    <location>
        <begin position="418"/>
        <end position="441"/>
    </location>
</feature>
<feature type="compositionally biased region" description="Basic and acidic residues" evidence="1">
    <location>
        <begin position="418"/>
        <end position="427"/>
    </location>
</feature>
<evidence type="ECO:0000256" key="1">
    <source>
        <dbReference type="SAM" id="MobiDB-lite"/>
    </source>
</evidence>
<dbReference type="PANTHER" id="PTHR19446">
    <property type="entry name" value="REVERSE TRANSCRIPTASES"/>
    <property type="match status" value="1"/>
</dbReference>
<dbReference type="Proteomes" id="UP000245119">
    <property type="component" value="Linkage Group LG11"/>
</dbReference>